<dbReference type="NCBIfam" id="TIGR00745">
    <property type="entry name" value="apbA_panE"/>
    <property type="match status" value="1"/>
</dbReference>
<comment type="pathway">
    <text evidence="4">Cofactor biosynthesis; (R)-pantothenate biosynthesis; (R)-pantoate from 3-methyl-2-oxobutanoate: step 2/2.</text>
</comment>
<protein>
    <recommendedName>
        <fullName evidence="4">2-dehydropantoate 2-reductase</fullName>
        <ecNumber evidence="4">1.1.1.169</ecNumber>
    </recommendedName>
    <alternativeName>
        <fullName evidence="4">Ketopantoate reductase</fullName>
    </alternativeName>
</protein>
<dbReference type="InterPro" id="IPR003710">
    <property type="entry name" value="ApbA"/>
</dbReference>
<dbReference type="EC" id="1.1.1.169" evidence="4"/>
<evidence type="ECO:0000259" key="6">
    <source>
        <dbReference type="Pfam" id="PF02558"/>
    </source>
</evidence>
<keyword evidence="4" id="KW-0566">Pantothenate biosynthesis</keyword>
<dbReference type="InterPro" id="IPR036291">
    <property type="entry name" value="NAD(P)-bd_dom_sf"/>
</dbReference>
<name>A0ABQ2GDM5_9DEIO</name>
<feature type="domain" description="Ketopantoate reductase C-terminal" evidence="7">
    <location>
        <begin position="188"/>
        <end position="327"/>
    </location>
</feature>
<evidence type="ECO:0000259" key="7">
    <source>
        <dbReference type="Pfam" id="PF08546"/>
    </source>
</evidence>
<dbReference type="Pfam" id="PF02558">
    <property type="entry name" value="ApbA"/>
    <property type="match status" value="1"/>
</dbReference>
<dbReference type="SUPFAM" id="SSF51735">
    <property type="entry name" value="NAD(P)-binding Rossmann-fold domains"/>
    <property type="match status" value="1"/>
</dbReference>
<keyword evidence="2 4" id="KW-0521">NADP</keyword>
<comment type="caution">
    <text evidence="8">The sequence shown here is derived from an EMBL/GenBank/DDBJ whole genome shotgun (WGS) entry which is preliminary data.</text>
</comment>
<organism evidence="8 9">
    <name type="scientific">Deinococcus aerolatus</name>
    <dbReference type="NCBI Taxonomy" id="522487"/>
    <lineage>
        <taxon>Bacteria</taxon>
        <taxon>Thermotogati</taxon>
        <taxon>Deinococcota</taxon>
        <taxon>Deinococci</taxon>
        <taxon>Deinococcales</taxon>
        <taxon>Deinococcaceae</taxon>
        <taxon>Deinococcus</taxon>
    </lineage>
</organism>
<evidence type="ECO:0000313" key="9">
    <source>
        <dbReference type="Proteomes" id="UP000639973"/>
    </source>
</evidence>
<gene>
    <name evidence="8" type="primary">panE</name>
    <name evidence="8" type="ORF">GCM10010840_26460</name>
</gene>
<feature type="transmembrane region" description="Helical" evidence="5">
    <location>
        <begin position="12"/>
        <end position="29"/>
    </location>
</feature>
<comment type="function">
    <text evidence="4">Catalyzes the NADPH-dependent reduction of ketopantoate into pantoic acid.</text>
</comment>
<feature type="domain" description="Ketopantoate reductase N-terminal" evidence="6">
    <location>
        <begin position="12"/>
        <end position="159"/>
    </location>
</feature>
<sequence length="349" mass="37307">MGQVNGPDPRRILVWGAGAIGGTVGAYLVRDGYDVTFVDVAADHVQAIKERGLSITGPFGDLQVAAPAFTPEQLTGQWDTILLCTKAQHTAQAAQALAPHLGPDGAVVSIQNGLNPLIINEHIPAGRVLGSFVNFGADYLEPGVVQYGGRGVVVIGEQDGQLTERVKQLHGVLQHFEPDAILSDNVFGYLWSKLAYGALLFATAVTNDSIADALDRGEDRAMYTELGREVMRVALAHGVTPEAFNGFDPAAFLPDAGDAAAAQSLDEMVAFNRRSAKTHSGIWRDLAVRKRSTEVDAQLGWVAHFGQQHGVPTPLTARLIGQIHEIEAGTRELSRDNLAELRGLLQGQL</sequence>
<proteinExistence type="inferred from homology"/>
<evidence type="ECO:0000256" key="1">
    <source>
        <dbReference type="ARBA" id="ARBA00007870"/>
    </source>
</evidence>
<dbReference type="Gene3D" id="1.10.1040.10">
    <property type="entry name" value="N-(1-d-carboxylethyl)-l-norvaline Dehydrogenase, domain 2"/>
    <property type="match status" value="1"/>
</dbReference>
<dbReference type="InterPro" id="IPR013752">
    <property type="entry name" value="KPA_reductase"/>
</dbReference>
<keyword evidence="9" id="KW-1185">Reference proteome</keyword>
<accession>A0ABQ2GDM5</accession>
<reference evidence="9" key="1">
    <citation type="journal article" date="2019" name="Int. J. Syst. Evol. Microbiol.">
        <title>The Global Catalogue of Microorganisms (GCM) 10K type strain sequencing project: providing services to taxonomists for standard genome sequencing and annotation.</title>
        <authorList>
            <consortium name="The Broad Institute Genomics Platform"/>
            <consortium name="The Broad Institute Genome Sequencing Center for Infectious Disease"/>
            <person name="Wu L."/>
            <person name="Ma J."/>
        </authorList>
    </citation>
    <scope>NUCLEOTIDE SEQUENCE [LARGE SCALE GENOMIC DNA]</scope>
    <source>
        <strain evidence="9">JCM 15442</strain>
    </source>
</reference>
<comment type="catalytic activity">
    <reaction evidence="4">
        <text>(R)-pantoate + NADP(+) = 2-dehydropantoate + NADPH + H(+)</text>
        <dbReference type="Rhea" id="RHEA:16233"/>
        <dbReference type="ChEBI" id="CHEBI:11561"/>
        <dbReference type="ChEBI" id="CHEBI:15378"/>
        <dbReference type="ChEBI" id="CHEBI:15980"/>
        <dbReference type="ChEBI" id="CHEBI:57783"/>
        <dbReference type="ChEBI" id="CHEBI:58349"/>
        <dbReference type="EC" id="1.1.1.169"/>
    </reaction>
</comment>
<keyword evidence="5" id="KW-0812">Transmembrane</keyword>
<evidence type="ECO:0000313" key="8">
    <source>
        <dbReference type="EMBL" id="GGL87239.1"/>
    </source>
</evidence>
<keyword evidence="3 4" id="KW-0560">Oxidoreductase</keyword>
<evidence type="ECO:0000256" key="4">
    <source>
        <dbReference type="RuleBase" id="RU362068"/>
    </source>
</evidence>
<dbReference type="Proteomes" id="UP000639973">
    <property type="component" value="Unassembled WGS sequence"/>
</dbReference>
<dbReference type="InterPro" id="IPR008927">
    <property type="entry name" value="6-PGluconate_DH-like_C_sf"/>
</dbReference>
<dbReference type="InterPro" id="IPR013332">
    <property type="entry name" value="KPR_N"/>
</dbReference>
<evidence type="ECO:0000256" key="2">
    <source>
        <dbReference type="ARBA" id="ARBA00022857"/>
    </source>
</evidence>
<comment type="similarity">
    <text evidence="1 4">Belongs to the ketopantoate reductase family.</text>
</comment>
<keyword evidence="5" id="KW-1133">Transmembrane helix</keyword>
<dbReference type="InterPro" id="IPR051402">
    <property type="entry name" value="KPR-Related"/>
</dbReference>
<dbReference type="PANTHER" id="PTHR21708">
    <property type="entry name" value="PROBABLE 2-DEHYDROPANTOATE 2-REDUCTASE"/>
    <property type="match status" value="1"/>
</dbReference>
<keyword evidence="5" id="KW-0472">Membrane</keyword>
<evidence type="ECO:0000256" key="5">
    <source>
        <dbReference type="SAM" id="Phobius"/>
    </source>
</evidence>
<dbReference type="PANTHER" id="PTHR21708:SF26">
    <property type="entry name" value="2-DEHYDROPANTOATE 2-REDUCTASE"/>
    <property type="match status" value="1"/>
</dbReference>
<dbReference type="InterPro" id="IPR013328">
    <property type="entry name" value="6PGD_dom2"/>
</dbReference>
<dbReference type="EMBL" id="BMOL01000012">
    <property type="protein sequence ID" value="GGL87239.1"/>
    <property type="molecule type" value="Genomic_DNA"/>
</dbReference>
<dbReference type="SUPFAM" id="SSF48179">
    <property type="entry name" value="6-phosphogluconate dehydrogenase C-terminal domain-like"/>
    <property type="match status" value="1"/>
</dbReference>
<evidence type="ECO:0000256" key="3">
    <source>
        <dbReference type="ARBA" id="ARBA00023002"/>
    </source>
</evidence>
<dbReference type="Pfam" id="PF08546">
    <property type="entry name" value="ApbA_C"/>
    <property type="match status" value="1"/>
</dbReference>
<dbReference type="Gene3D" id="3.40.50.720">
    <property type="entry name" value="NAD(P)-binding Rossmann-like Domain"/>
    <property type="match status" value="1"/>
</dbReference>